<feature type="domain" description="Flagellar hook protein FlgE D2" evidence="8">
    <location>
        <begin position="162"/>
        <end position="327"/>
    </location>
</feature>
<comment type="caution">
    <text evidence="10">The sequence shown here is derived from an EMBL/GenBank/DDBJ whole genome shotgun (WGS) entry which is preliminary data.</text>
</comment>
<dbReference type="InterPro" id="IPR019776">
    <property type="entry name" value="Flagellar_basal_body_rod_CS"/>
</dbReference>
<organism evidence="10 11">
    <name type="scientific">Plasticicumulans acidivorans</name>
    <dbReference type="NCBI Taxonomy" id="886464"/>
    <lineage>
        <taxon>Bacteria</taxon>
        <taxon>Pseudomonadati</taxon>
        <taxon>Pseudomonadota</taxon>
        <taxon>Gammaproteobacteria</taxon>
        <taxon>Candidatus Competibacteraceae</taxon>
        <taxon>Plasticicumulans</taxon>
    </lineage>
</organism>
<dbReference type="Proteomes" id="UP000246569">
    <property type="component" value="Unassembled WGS sequence"/>
</dbReference>
<evidence type="ECO:0000256" key="4">
    <source>
        <dbReference type="ARBA" id="ARBA00023143"/>
    </source>
</evidence>
<keyword evidence="11" id="KW-1185">Reference proteome</keyword>
<evidence type="ECO:0000256" key="1">
    <source>
        <dbReference type="ARBA" id="ARBA00004117"/>
    </source>
</evidence>
<dbReference type="Gene3D" id="2.60.98.20">
    <property type="entry name" value="Flagellar hook protein FlgE"/>
    <property type="match status" value="1"/>
</dbReference>
<evidence type="ECO:0000256" key="5">
    <source>
        <dbReference type="RuleBase" id="RU362116"/>
    </source>
</evidence>
<comment type="function">
    <text evidence="5">A flexible structure which links the flagellar filament to the drive apparatus in the basal body.</text>
</comment>
<evidence type="ECO:0000256" key="3">
    <source>
        <dbReference type="ARBA" id="ARBA00019015"/>
    </source>
</evidence>
<comment type="subcellular location">
    <subcellularLocation>
        <location evidence="1 5">Bacterial flagellum basal body</location>
    </subcellularLocation>
</comment>
<evidence type="ECO:0000259" key="8">
    <source>
        <dbReference type="Pfam" id="PF07559"/>
    </source>
</evidence>
<dbReference type="GO" id="GO:0071978">
    <property type="term" value="P:bacterial-type flagellum-dependent swarming motility"/>
    <property type="evidence" value="ECO:0007669"/>
    <property type="project" value="TreeGrafter"/>
</dbReference>
<dbReference type="OrthoDB" id="8578401at2"/>
<dbReference type="SUPFAM" id="SSF117143">
    <property type="entry name" value="Flagellar hook protein flgE"/>
    <property type="match status" value="1"/>
</dbReference>
<dbReference type="InterPro" id="IPR037925">
    <property type="entry name" value="FlgE/F/G-like"/>
</dbReference>
<dbReference type="RefSeq" id="WP_110017823.1">
    <property type="nucleotide sequence ID" value="NZ_QGTJ01000003.1"/>
</dbReference>
<dbReference type="InterPro" id="IPR010930">
    <property type="entry name" value="Flg_bb/hook_C_dom"/>
</dbReference>
<reference evidence="10 11" key="1">
    <citation type="submission" date="2018-05" db="EMBL/GenBank/DDBJ databases">
        <title>Genomic Encyclopedia of Type Strains, Phase IV (KMG-IV): sequencing the most valuable type-strain genomes for metagenomic binning, comparative biology and taxonomic classification.</title>
        <authorList>
            <person name="Goeker M."/>
        </authorList>
    </citation>
    <scope>NUCLEOTIDE SEQUENCE [LARGE SCALE GENOMIC DNA]</scope>
    <source>
        <strain evidence="10 11">DSM 23606</strain>
    </source>
</reference>
<dbReference type="PANTHER" id="PTHR30435">
    <property type="entry name" value="FLAGELLAR PROTEIN"/>
    <property type="match status" value="1"/>
</dbReference>
<dbReference type="NCBIfam" id="TIGR03506">
    <property type="entry name" value="FlgEFG_subfam"/>
    <property type="match status" value="1"/>
</dbReference>
<evidence type="ECO:0000259" key="6">
    <source>
        <dbReference type="Pfam" id="PF00460"/>
    </source>
</evidence>
<protein>
    <recommendedName>
        <fullName evidence="3 5">Flagellar hook protein FlgE</fullName>
    </recommendedName>
</protein>
<accession>A0A317MX50</accession>
<proteinExistence type="inferred from homology"/>
<dbReference type="GO" id="GO:0009425">
    <property type="term" value="C:bacterial-type flagellum basal body"/>
    <property type="evidence" value="ECO:0007669"/>
    <property type="project" value="UniProtKB-SubCell"/>
</dbReference>
<evidence type="ECO:0000313" key="11">
    <source>
        <dbReference type="Proteomes" id="UP000246569"/>
    </source>
</evidence>
<evidence type="ECO:0000313" key="10">
    <source>
        <dbReference type="EMBL" id="PWV63320.1"/>
    </source>
</evidence>
<dbReference type="PROSITE" id="PS00588">
    <property type="entry name" value="FLAGELLA_BB_ROD"/>
    <property type="match status" value="1"/>
</dbReference>
<dbReference type="InterPro" id="IPR020013">
    <property type="entry name" value="Flagellar_FlgE/F/G"/>
</dbReference>
<dbReference type="InterPro" id="IPR037058">
    <property type="entry name" value="Falgellar_hook_FlgE_sf"/>
</dbReference>
<gene>
    <name evidence="10" type="ORF">C7443_103245</name>
</gene>
<dbReference type="Pfam" id="PF22692">
    <property type="entry name" value="LlgE_F_G_D1"/>
    <property type="match status" value="1"/>
</dbReference>
<feature type="domain" description="Flagellar basal-body/hook protein C-terminal" evidence="7">
    <location>
        <begin position="401"/>
        <end position="445"/>
    </location>
</feature>
<keyword evidence="10" id="KW-0282">Flagellum</keyword>
<sequence>MSFRTALTGLNAATTDLSVVANNIANNNTTAFKSSRAEFSDIFSGSSLGQATRRSVGSGVQVAAVTQQFKQGNINSTGNPLDIAIDGEGFFRLKDENGAISYTRSGAFGIDREGYVVNNIGKKLQAYALDANEQPFGAPTDLVLTTSDIDPHQTENVVYGINLDSAAAEVDPATLPFDPTNPDSYNFTTSLDVFDSLGASHTLAVFFAKEPLGSSTATSSTWRVYSTLDGVYSAPDVTATGTPDTPVVDFDPTTSTVEPYTTLTFDEKGQLATPSVPSVVSVNLQSVASANGQPTSALQPLVMNLDFTAATQFGGDSSTNNLVQDGYASGTLVGVNVADSGLIFGSYTNGQSKALGQLALYHFRNESGLTPIGDTAWAESFASGTAVAGIPGSSRLGLVRSGSLEGSNVELSEQLVNMINAQRNFQANAQVIQTSDQLTQTLLQLR</sequence>
<keyword evidence="10" id="KW-0966">Cell projection</keyword>
<dbReference type="GO" id="GO:0005829">
    <property type="term" value="C:cytosol"/>
    <property type="evidence" value="ECO:0007669"/>
    <property type="project" value="TreeGrafter"/>
</dbReference>
<dbReference type="Pfam" id="PF06429">
    <property type="entry name" value="Flg_bbr_C"/>
    <property type="match status" value="1"/>
</dbReference>
<evidence type="ECO:0000259" key="9">
    <source>
        <dbReference type="Pfam" id="PF22692"/>
    </source>
</evidence>
<comment type="similarity">
    <text evidence="2 5">Belongs to the flagella basal body rod proteins family.</text>
</comment>
<dbReference type="PANTHER" id="PTHR30435:SF1">
    <property type="entry name" value="FLAGELLAR HOOK PROTEIN FLGE"/>
    <property type="match status" value="1"/>
</dbReference>
<feature type="domain" description="Flagellar hook protein FlgE/F/G-like D1" evidence="9">
    <location>
        <begin position="84"/>
        <end position="135"/>
    </location>
</feature>
<evidence type="ECO:0000259" key="7">
    <source>
        <dbReference type="Pfam" id="PF06429"/>
    </source>
</evidence>
<keyword evidence="4 5" id="KW-0975">Bacterial flagellum</keyword>
<dbReference type="InterPro" id="IPR011491">
    <property type="entry name" value="FlgE_D2"/>
</dbReference>
<dbReference type="InterPro" id="IPR053967">
    <property type="entry name" value="LlgE_F_G-like_D1"/>
</dbReference>
<evidence type="ECO:0000256" key="2">
    <source>
        <dbReference type="ARBA" id="ARBA00009677"/>
    </source>
</evidence>
<dbReference type="GO" id="GO:0009424">
    <property type="term" value="C:bacterial-type flagellum hook"/>
    <property type="evidence" value="ECO:0007669"/>
    <property type="project" value="TreeGrafter"/>
</dbReference>
<dbReference type="InterPro" id="IPR001444">
    <property type="entry name" value="Flag_bb_rod_N"/>
</dbReference>
<dbReference type="AlphaFoldDB" id="A0A317MX50"/>
<dbReference type="NCBIfam" id="NF004238">
    <property type="entry name" value="PRK05682.1-1"/>
    <property type="match status" value="1"/>
</dbReference>
<name>A0A317MX50_9GAMM</name>
<keyword evidence="10" id="KW-0969">Cilium</keyword>
<feature type="domain" description="Flagellar basal body rod protein N-terminal" evidence="6">
    <location>
        <begin position="3"/>
        <end position="33"/>
    </location>
</feature>
<dbReference type="Pfam" id="PF07559">
    <property type="entry name" value="FlgE_D2"/>
    <property type="match status" value="1"/>
</dbReference>
<dbReference type="EMBL" id="QGTJ01000003">
    <property type="protein sequence ID" value="PWV63320.1"/>
    <property type="molecule type" value="Genomic_DNA"/>
</dbReference>
<dbReference type="Pfam" id="PF00460">
    <property type="entry name" value="Flg_bb_rod"/>
    <property type="match status" value="1"/>
</dbReference>